<reference evidence="8" key="1">
    <citation type="submission" date="2020-11" db="EMBL/GenBank/DDBJ databases">
        <authorList>
            <consortium name="DOE Joint Genome Institute"/>
            <person name="Ahrendt S."/>
            <person name="Riley R."/>
            <person name="Andreopoulos W."/>
            <person name="Labutti K."/>
            <person name="Pangilinan J."/>
            <person name="Ruiz-Duenas F.J."/>
            <person name="Barrasa J.M."/>
            <person name="Sanchez-Garcia M."/>
            <person name="Camarero S."/>
            <person name="Miyauchi S."/>
            <person name="Serrano A."/>
            <person name="Linde D."/>
            <person name="Babiker R."/>
            <person name="Drula E."/>
            <person name="Ayuso-Fernandez I."/>
            <person name="Pacheco R."/>
            <person name="Padilla G."/>
            <person name="Ferreira P."/>
            <person name="Barriuso J."/>
            <person name="Kellner H."/>
            <person name="Castanera R."/>
            <person name="Alfaro M."/>
            <person name="Ramirez L."/>
            <person name="Pisabarro A.G."/>
            <person name="Kuo A."/>
            <person name="Tritt A."/>
            <person name="Lipzen A."/>
            <person name="He G."/>
            <person name="Yan M."/>
            <person name="Ng V."/>
            <person name="Cullen D."/>
            <person name="Martin F."/>
            <person name="Rosso M.-N."/>
            <person name="Henrissat B."/>
            <person name="Hibbett D."/>
            <person name="Martinez A.T."/>
            <person name="Grigoriev I.V."/>
        </authorList>
    </citation>
    <scope>NUCLEOTIDE SEQUENCE</scope>
    <source>
        <strain evidence="8">MF-IS2</strain>
    </source>
</reference>
<dbReference type="InterPro" id="IPR036259">
    <property type="entry name" value="MFS_trans_sf"/>
</dbReference>
<dbReference type="Pfam" id="PF07690">
    <property type="entry name" value="MFS_1"/>
    <property type="match status" value="1"/>
</dbReference>
<proteinExistence type="inferred from homology"/>
<gene>
    <name evidence="8" type="ORF">P691DRAFT_705550</name>
</gene>
<dbReference type="Proteomes" id="UP000807342">
    <property type="component" value="Unassembled WGS sequence"/>
</dbReference>
<feature type="transmembrane region" description="Helical" evidence="7">
    <location>
        <begin position="297"/>
        <end position="315"/>
    </location>
</feature>
<name>A0A9P5XB35_9AGAR</name>
<dbReference type="GO" id="GO:0022857">
    <property type="term" value="F:transmembrane transporter activity"/>
    <property type="evidence" value="ECO:0007669"/>
    <property type="project" value="InterPro"/>
</dbReference>
<dbReference type="InterPro" id="IPR051788">
    <property type="entry name" value="MFS_Transporter"/>
</dbReference>
<keyword evidence="3" id="KW-0813">Transport</keyword>
<evidence type="ECO:0000256" key="7">
    <source>
        <dbReference type="SAM" id="Phobius"/>
    </source>
</evidence>
<keyword evidence="6 7" id="KW-0472">Membrane</keyword>
<comment type="caution">
    <text evidence="8">The sequence shown here is derived from an EMBL/GenBank/DDBJ whole genome shotgun (WGS) entry which is preliminary data.</text>
</comment>
<feature type="transmembrane region" description="Helical" evidence="7">
    <location>
        <begin position="88"/>
        <end position="110"/>
    </location>
</feature>
<feature type="transmembrane region" description="Helical" evidence="7">
    <location>
        <begin position="245"/>
        <end position="265"/>
    </location>
</feature>
<feature type="transmembrane region" description="Helical" evidence="7">
    <location>
        <begin position="327"/>
        <end position="349"/>
    </location>
</feature>
<dbReference type="AlphaFoldDB" id="A0A9P5XB35"/>
<sequence>MALNWFVFLLGWNDGANGPLLPRIQEHYHVGFAVVSMVFVCSCSGFIIGALMNFVLTDRLGLGKVRRSTFQIVTFTILPTTPPFPVFVIVYIINGIGIALQLSQAMGLIASIKRNGDTKMGIFHAFYGLGALSSPFVATQFSQMPRHWAFYYLTTLGIAVSNTVVLATVFKSKTLDECLMLIGEDPKASEKDTSERSSFNQVFRMKAVHLLAFFVLFYVGIEVSIGGWIVTFMLDVRGGGPNTGYISSGFFAGLMLGRIGLLWLNRKLGPRLALFLYAFLVIGLELIIWFVPSLIGGAVAVSFIGLLLGPMYPIAMVQAGTILPAWLLTSSIGWISGFGQAGSAVVPFLTGAISSKHGIKSLQPLIIAMVGCMLVLWYLVPGKKRD</sequence>
<dbReference type="GO" id="GO:0016020">
    <property type="term" value="C:membrane"/>
    <property type="evidence" value="ECO:0007669"/>
    <property type="project" value="TreeGrafter"/>
</dbReference>
<dbReference type="GO" id="GO:0012505">
    <property type="term" value="C:endomembrane system"/>
    <property type="evidence" value="ECO:0007669"/>
    <property type="project" value="UniProtKB-SubCell"/>
</dbReference>
<evidence type="ECO:0000256" key="2">
    <source>
        <dbReference type="ARBA" id="ARBA00008335"/>
    </source>
</evidence>
<dbReference type="PANTHER" id="PTHR23514:SF3">
    <property type="entry name" value="BYPASS OF STOP CODON PROTEIN 6"/>
    <property type="match status" value="1"/>
</dbReference>
<dbReference type="SUPFAM" id="SSF103473">
    <property type="entry name" value="MFS general substrate transporter"/>
    <property type="match status" value="1"/>
</dbReference>
<dbReference type="InterPro" id="IPR011701">
    <property type="entry name" value="MFS"/>
</dbReference>
<feature type="transmembrane region" description="Helical" evidence="7">
    <location>
        <begin position="148"/>
        <end position="170"/>
    </location>
</feature>
<evidence type="ECO:0000256" key="6">
    <source>
        <dbReference type="ARBA" id="ARBA00023136"/>
    </source>
</evidence>
<organism evidence="8 9">
    <name type="scientific">Macrolepiota fuliginosa MF-IS2</name>
    <dbReference type="NCBI Taxonomy" id="1400762"/>
    <lineage>
        <taxon>Eukaryota</taxon>
        <taxon>Fungi</taxon>
        <taxon>Dikarya</taxon>
        <taxon>Basidiomycota</taxon>
        <taxon>Agaricomycotina</taxon>
        <taxon>Agaricomycetes</taxon>
        <taxon>Agaricomycetidae</taxon>
        <taxon>Agaricales</taxon>
        <taxon>Agaricineae</taxon>
        <taxon>Agaricaceae</taxon>
        <taxon>Macrolepiota</taxon>
    </lineage>
</organism>
<feature type="transmembrane region" description="Helical" evidence="7">
    <location>
        <begin position="272"/>
        <end position="291"/>
    </location>
</feature>
<comment type="similarity">
    <text evidence="2">Belongs to the major facilitator superfamily.</text>
</comment>
<dbReference type="PANTHER" id="PTHR23514">
    <property type="entry name" value="BYPASS OF STOP CODON PROTEIN 6"/>
    <property type="match status" value="1"/>
</dbReference>
<feature type="transmembrane region" description="Helical" evidence="7">
    <location>
        <begin position="210"/>
        <end position="233"/>
    </location>
</feature>
<evidence type="ECO:0000313" key="9">
    <source>
        <dbReference type="Proteomes" id="UP000807342"/>
    </source>
</evidence>
<keyword evidence="9" id="KW-1185">Reference proteome</keyword>
<protein>
    <submittedName>
        <fullName evidence="8">MFS general substrate transporter</fullName>
    </submittedName>
</protein>
<feature type="transmembrane region" description="Helical" evidence="7">
    <location>
        <begin position="30"/>
        <end position="56"/>
    </location>
</feature>
<feature type="transmembrane region" description="Helical" evidence="7">
    <location>
        <begin position="122"/>
        <end position="142"/>
    </location>
</feature>
<comment type="subcellular location">
    <subcellularLocation>
        <location evidence="1">Endomembrane system</location>
        <topology evidence="1">Multi-pass membrane protein</topology>
    </subcellularLocation>
</comment>
<dbReference type="Gene3D" id="1.20.1250.20">
    <property type="entry name" value="MFS general substrate transporter like domains"/>
    <property type="match status" value="2"/>
</dbReference>
<dbReference type="OrthoDB" id="413079at2759"/>
<accession>A0A9P5XB35</accession>
<feature type="transmembrane region" description="Helical" evidence="7">
    <location>
        <begin position="361"/>
        <end position="380"/>
    </location>
</feature>
<evidence type="ECO:0000256" key="5">
    <source>
        <dbReference type="ARBA" id="ARBA00022989"/>
    </source>
</evidence>
<dbReference type="EMBL" id="MU151172">
    <property type="protein sequence ID" value="KAF9448128.1"/>
    <property type="molecule type" value="Genomic_DNA"/>
</dbReference>
<evidence type="ECO:0000256" key="4">
    <source>
        <dbReference type="ARBA" id="ARBA00022692"/>
    </source>
</evidence>
<evidence type="ECO:0000313" key="8">
    <source>
        <dbReference type="EMBL" id="KAF9448128.1"/>
    </source>
</evidence>
<evidence type="ECO:0000256" key="3">
    <source>
        <dbReference type="ARBA" id="ARBA00022448"/>
    </source>
</evidence>
<keyword evidence="5 7" id="KW-1133">Transmembrane helix</keyword>
<dbReference type="FunFam" id="1.20.1250.20:FF:000286">
    <property type="entry name" value="MFS efflux transporter"/>
    <property type="match status" value="1"/>
</dbReference>
<evidence type="ECO:0000256" key="1">
    <source>
        <dbReference type="ARBA" id="ARBA00004127"/>
    </source>
</evidence>
<keyword evidence="4 7" id="KW-0812">Transmembrane</keyword>